<dbReference type="EC" id="2.6.1.-" evidence="6"/>
<evidence type="ECO:0000256" key="6">
    <source>
        <dbReference type="RuleBase" id="RU000481"/>
    </source>
</evidence>
<dbReference type="InterPro" id="IPR015421">
    <property type="entry name" value="PyrdxlP-dep_Trfase_major"/>
</dbReference>
<accession>A0A430AXL1</accession>
<dbReference type="SUPFAM" id="SSF53383">
    <property type="entry name" value="PLP-dependent transferases"/>
    <property type="match status" value="1"/>
</dbReference>
<dbReference type="GO" id="GO:0006520">
    <property type="term" value="P:amino acid metabolic process"/>
    <property type="evidence" value="ECO:0007669"/>
    <property type="project" value="InterPro"/>
</dbReference>
<dbReference type="Gene3D" id="3.40.640.10">
    <property type="entry name" value="Type I PLP-dependent aspartate aminotransferase-like (Major domain)"/>
    <property type="match status" value="1"/>
</dbReference>
<protein>
    <recommendedName>
        <fullName evidence="6">Aminotransferase</fullName>
        <ecNumber evidence="6">2.6.1.-</ecNumber>
    </recommendedName>
</protein>
<dbReference type="PANTHER" id="PTHR46383">
    <property type="entry name" value="ASPARTATE AMINOTRANSFERASE"/>
    <property type="match status" value="1"/>
</dbReference>
<dbReference type="InterPro" id="IPR050596">
    <property type="entry name" value="AspAT/PAT-like"/>
</dbReference>
<evidence type="ECO:0000256" key="2">
    <source>
        <dbReference type="ARBA" id="ARBA00007441"/>
    </source>
</evidence>
<name>A0A430AXL1_9ENTE</name>
<evidence type="ECO:0000256" key="3">
    <source>
        <dbReference type="ARBA" id="ARBA00022576"/>
    </source>
</evidence>
<dbReference type="InterPro" id="IPR004839">
    <property type="entry name" value="Aminotransferase_I/II_large"/>
</dbReference>
<dbReference type="InterPro" id="IPR015424">
    <property type="entry name" value="PyrdxlP-dep_Trfase"/>
</dbReference>
<dbReference type="AlphaFoldDB" id="A0A430AXL1"/>
<evidence type="ECO:0000313" key="8">
    <source>
        <dbReference type="EMBL" id="RSU12807.1"/>
    </source>
</evidence>
<keyword evidence="9" id="KW-1185">Reference proteome</keyword>
<evidence type="ECO:0000256" key="5">
    <source>
        <dbReference type="ARBA" id="ARBA00022898"/>
    </source>
</evidence>
<dbReference type="GO" id="GO:0008483">
    <property type="term" value="F:transaminase activity"/>
    <property type="evidence" value="ECO:0007669"/>
    <property type="project" value="UniProtKB-KW"/>
</dbReference>
<gene>
    <name evidence="8" type="ORF">CBF28_10815</name>
</gene>
<dbReference type="EMBL" id="NGKB01000010">
    <property type="protein sequence ID" value="RSU12807.1"/>
    <property type="molecule type" value="Genomic_DNA"/>
</dbReference>
<dbReference type="Pfam" id="PF00155">
    <property type="entry name" value="Aminotran_1_2"/>
    <property type="match status" value="1"/>
</dbReference>
<dbReference type="CDD" id="cd00609">
    <property type="entry name" value="AAT_like"/>
    <property type="match status" value="1"/>
</dbReference>
<dbReference type="RefSeq" id="WP_126795139.1">
    <property type="nucleotide sequence ID" value="NZ_CP060720.1"/>
</dbReference>
<dbReference type="PROSITE" id="PS00105">
    <property type="entry name" value="AA_TRANSFER_CLASS_1"/>
    <property type="match status" value="1"/>
</dbReference>
<dbReference type="InterPro" id="IPR015422">
    <property type="entry name" value="PyrdxlP-dep_Trfase_small"/>
</dbReference>
<dbReference type="InterPro" id="IPR004838">
    <property type="entry name" value="NHTrfase_class1_PyrdxlP-BS"/>
</dbReference>
<keyword evidence="5" id="KW-0663">Pyridoxal phosphate</keyword>
<evidence type="ECO:0000256" key="1">
    <source>
        <dbReference type="ARBA" id="ARBA00001933"/>
    </source>
</evidence>
<feature type="domain" description="Aminotransferase class I/classII large" evidence="7">
    <location>
        <begin position="31"/>
        <end position="386"/>
    </location>
</feature>
<dbReference type="Gene3D" id="3.90.1150.10">
    <property type="entry name" value="Aspartate Aminotransferase, domain 1"/>
    <property type="match status" value="1"/>
</dbReference>
<evidence type="ECO:0000313" key="9">
    <source>
        <dbReference type="Proteomes" id="UP000288028"/>
    </source>
</evidence>
<sequence length="396" mass="43771">MKVSNRVLKLKPSTTLETAAKAKKLAEKGINVLNLALGEPDFNTPENIQDAAVKAIKSGEASFYTAVSGQKKLIEAVISRTKEDYGIEYEPNQVVVGTGAKFILFILFQALLNEGDEVIIPSPYWVSYGEQVEICDGIPVFVEGIESNHFKVTVEDLEKVTTNKTKAFILNSPCNPTGAIYTPEELEKIGKWAVKHNILIVADDIYGKLVYNGNVFTPIATLSEEIKKQTIVINGVSKSYAMTGWRIGYALGDEKLISQMVKIASQATSNPSAVSQYAAIEALTGNQEQVEKMRLVFEERLNLTYKRLNEIPGVKIDKPQGAFYLYPDISECLELCGYDNVTDWVNDLLEEAHVAVVTGEGFGTSKHIRLSYATDLETLDLAMDQIIAFVNKKQIK</sequence>
<dbReference type="GO" id="GO:0030170">
    <property type="term" value="F:pyridoxal phosphate binding"/>
    <property type="evidence" value="ECO:0007669"/>
    <property type="project" value="InterPro"/>
</dbReference>
<dbReference type="PANTHER" id="PTHR46383:SF1">
    <property type="entry name" value="ASPARTATE AMINOTRANSFERASE"/>
    <property type="match status" value="1"/>
</dbReference>
<evidence type="ECO:0000259" key="7">
    <source>
        <dbReference type="Pfam" id="PF00155"/>
    </source>
</evidence>
<reference evidence="8 9" key="1">
    <citation type="submission" date="2017-05" db="EMBL/GenBank/DDBJ databases">
        <title>Vagococcus spp. assemblies.</title>
        <authorList>
            <person name="Gulvik C.A."/>
        </authorList>
    </citation>
    <scope>NUCLEOTIDE SEQUENCE [LARGE SCALE GENOMIC DNA]</scope>
    <source>
        <strain evidence="8 9">SS1714</strain>
    </source>
</reference>
<dbReference type="FunFam" id="3.40.640.10:FF:000033">
    <property type="entry name" value="Aspartate aminotransferase"/>
    <property type="match status" value="1"/>
</dbReference>
<dbReference type="Proteomes" id="UP000288028">
    <property type="component" value="Unassembled WGS sequence"/>
</dbReference>
<comment type="caution">
    <text evidence="8">The sequence shown here is derived from an EMBL/GenBank/DDBJ whole genome shotgun (WGS) entry which is preliminary data.</text>
</comment>
<keyword evidence="4 6" id="KW-0808">Transferase</keyword>
<evidence type="ECO:0000256" key="4">
    <source>
        <dbReference type="ARBA" id="ARBA00022679"/>
    </source>
</evidence>
<dbReference type="OrthoDB" id="9802328at2"/>
<dbReference type="GeneID" id="95580061"/>
<keyword evidence="3 6" id="KW-0032">Aminotransferase</keyword>
<proteinExistence type="inferred from homology"/>
<comment type="cofactor">
    <cofactor evidence="1 6">
        <name>pyridoxal 5'-phosphate</name>
        <dbReference type="ChEBI" id="CHEBI:597326"/>
    </cofactor>
</comment>
<dbReference type="PRINTS" id="PR00753">
    <property type="entry name" value="ACCSYNTHASE"/>
</dbReference>
<organism evidence="8 9">
    <name type="scientific">Vagococcus carniphilus</name>
    <dbReference type="NCBI Taxonomy" id="218144"/>
    <lineage>
        <taxon>Bacteria</taxon>
        <taxon>Bacillati</taxon>
        <taxon>Bacillota</taxon>
        <taxon>Bacilli</taxon>
        <taxon>Lactobacillales</taxon>
        <taxon>Enterococcaceae</taxon>
        <taxon>Vagococcus</taxon>
    </lineage>
</organism>
<comment type="similarity">
    <text evidence="2 6">Belongs to the class-I pyridoxal-phosphate-dependent aminotransferase family.</text>
</comment>